<evidence type="ECO:0000256" key="1">
    <source>
        <dbReference type="SAM" id="Phobius"/>
    </source>
</evidence>
<protein>
    <submittedName>
        <fullName evidence="2">Uncharacterized protein</fullName>
    </submittedName>
</protein>
<reference evidence="2 3" key="1">
    <citation type="submission" date="2024-09" db="EMBL/GenBank/DDBJ databases">
        <title>Floridaenema gen nov. (Aerosakkonemataceae, Aerosakkonematales ord. nov., Cyanobacteria) from benthic tropical and subtropical fresh waters, with the description of four new species.</title>
        <authorList>
            <person name="Moretto J.A."/>
            <person name="Berthold D.E."/>
            <person name="Lefler F.W."/>
            <person name="Huang I.-S."/>
            <person name="Laughinghouse H. IV."/>
        </authorList>
    </citation>
    <scope>NUCLEOTIDE SEQUENCE [LARGE SCALE GENOMIC DNA]</scope>
    <source>
        <strain evidence="2 3">BLCC-F50</strain>
    </source>
</reference>
<keyword evidence="1" id="KW-0812">Transmembrane</keyword>
<evidence type="ECO:0000313" key="2">
    <source>
        <dbReference type="EMBL" id="MFB2895997.1"/>
    </source>
</evidence>
<evidence type="ECO:0000313" key="3">
    <source>
        <dbReference type="Proteomes" id="UP001576784"/>
    </source>
</evidence>
<dbReference type="EMBL" id="JBHFNR010000181">
    <property type="protein sequence ID" value="MFB2895997.1"/>
    <property type="molecule type" value="Genomic_DNA"/>
</dbReference>
<keyword evidence="3" id="KW-1185">Reference proteome</keyword>
<sequence length="76" mass="8387">MPAPQDFQLSCGVGKMPTPPDFQLSCGVGQIPTPQDFELCCGVGNLPAPFIDIYFDFFCTYLVTTLVVNSYIEFLQ</sequence>
<accession>A0ABV4XY56</accession>
<gene>
    <name evidence="2" type="ORF">ACE1CI_24060</name>
</gene>
<feature type="non-terminal residue" evidence="2">
    <location>
        <position position="76"/>
    </location>
</feature>
<keyword evidence="1" id="KW-0472">Membrane</keyword>
<keyword evidence="1" id="KW-1133">Transmembrane helix</keyword>
<proteinExistence type="predicted"/>
<name>A0ABV4XY56_9CYAN</name>
<comment type="caution">
    <text evidence="2">The sequence shown here is derived from an EMBL/GenBank/DDBJ whole genome shotgun (WGS) entry which is preliminary data.</text>
</comment>
<feature type="transmembrane region" description="Helical" evidence="1">
    <location>
        <begin position="53"/>
        <end position="72"/>
    </location>
</feature>
<organism evidence="2 3">
    <name type="scientific">Floridaenema flaviceps BLCC-F50</name>
    <dbReference type="NCBI Taxonomy" id="3153642"/>
    <lineage>
        <taxon>Bacteria</taxon>
        <taxon>Bacillati</taxon>
        <taxon>Cyanobacteriota</taxon>
        <taxon>Cyanophyceae</taxon>
        <taxon>Oscillatoriophycideae</taxon>
        <taxon>Aerosakkonematales</taxon>
        <taxon>Aerosakkonemataceae</taxon>
        <taxon>Floridanema</taxon>
        <taxon>Floridanema flaviceps</taxon>
    </lineage>
</organism>
<dbReference type="Proteomes" id="UP001576784">
    <property type="component" value="Unassembled WGS sequence"/>
</dbReference>